<dbReference type="CDD" id="cd03137">
    <property type="entry name" value="GATase1_AraC_1"/>
    <property type="match status" value="1"/>
</dbReference>
<feature type="domain" description="HTH araC/xylS-type" evidence="3">
    <location>
        <begin position="211"/>
        <end position="309"/>
    </location>
</feature>
<gene>
    <name evidence="4" type="ORF">GCM10022255_083820</name>
</gene>
<evidence type="ECO:0000256" key="1">
    <source>
        <dbReference type="ARBA" id="ARBA00023015"/>
    </source>
</evidence>
<sequence length="327" mass="34843">MHRIAVLAAPPVNMFDLALPEEVFGQVRLDGRPGYTVLTCTSDPGLIETVTGHGIVVPLGLDAIDDADTVIVLGTASWADADPRILAALRAAARAGKRIMSPCLGAFLLARAGLLDGRKATTHWGHTAELSAHFPTVKLQRDVIYVADGPIFTTAGLAASIDLYLHLIRTDYGAAVANAAARLAVAAPVRPGGHVQVIDAPLPRDRVTSVAGTRSWALNHLDEPLTLAALARHARVSVRTLTRRFHDETGLSPLQWLLQQRVGRARELLESTDLLMDEVAGRAGLGTADSLRQHLVREVGLTPTAYRAAFTRLAPRGAVRPDPDPGA</sequence>
<keyword evidence="5" id="KW-1185">Reference proteome</keyword>
<dbReference type="SUPFAM" id="SSF46689">
    <property type="entry name" value="Homeodomain-like"/>
    <property type="match status" value="2"/>
</dbReference>
<evidence type="ECO:0000313" key="5">
    <source>
        <dbReference type="Proteomes" id="UP001500620"/>
    </source>
</evidence>
<dbReference type="Proteomes" id="UP001500620">
    <property type="component" value="Unassembled WGS sequence"/>
</dbReference>
<keyword evidence="1" id="KW-0805">Transcription regulation</keyword>
<comment type="caution">
    <text evidence="4">The sequence shown here is derived from an EMBL/GenBank/DDBJ whole genome shotgun (WGS) entry which is preliminary data.</text>
</comment>
<accession>A0ABP8DMH1</accession>
<dbReference type="Gene3D" id="1.10.10.60">
    <property type="entry name" value="Homeodomain-like"/>
    <property type="match status" value="1"/>
</dbReference>
<dbReference type="InterPro" id="IPR052158">
    <property type="entry name" value="INH-QAR"/>
</dbReference>
<dbReference type="PANTHER" id="PTHR43130:SF3">
    <property type="entry name" value="HTH-TYPE TRANSCRIPTIONAL REGULATOR RV1931C"/>
    <property type="match status" value="1"/>
</dbReference>
<evidence type="ECO:0000256" key="2">
    <source>
        <dbReference type="ARBA" id="ARBA00023163"/>
    </source>
</evidence>
<dbReference type="Gene3D" id="3.40.50.880">
    <property type="match status" value="1"/>
</dbReference>
<keyword evidence="2" id="KW-0804">Transcription</keyword>
<reference evidence="5" key="1">
    <citation type="journal article" date="2019" name="Int. J. Syst. Evol. Microbiol.">
        <title>The Global Catalogue of Microorganisms (GCM) 10K type strain sequencing project: providing services to taxonomists for standard genome sequencing and annotation.</title>
        <authorList>
            <consortium name="The Broad Institute Genomics Platform"/>
            <consortium name="The Broad Institute Genome Sequencing Center for Infectious Disease"/>
            <person name="Wu L."/>
            <person name="Ma J."/>
        </authorList>
    </citation>
    <scope>NUCLEOTIDE SEQUENCE [LARGE SCALE GENOMIC DNA]</scope>
    <source>
        <strain evidence="5">JCM 17441</strain>
    </source>
</reference>
<dbReference type="InterPro" id="IPR018060">
    <property type="entry name" value="HTH_AraC"/>
</dbReference>
<dbReference type="InterPro" id="IPR029062">
    <property type="entry name" value="Class_I_gatase-like"/>
</dbReference>
<evidence type="ECO:0000313" key="4">
    <source>
        <dbReference type="EMBL" id="GAA4259393.1"/>
    </source>
</evidence>
<organism evidence="4 5">
    <name type="scientific">Dactylosporangium darangshiense</name>
    <dbReference type="NCBI Taxonomy" id="579108"/>
    <lineage>
        <taxon>Bacteria</taxon>
        <taxon>Bacillati</taxon>
        <taxon>Actinomycetota</taxon>
        <taxon>Actinomycetes</taxon>
        <taxon>Micromonosporales</taxon>
        <taxon>Micromonosporaceae</taxon>
        <taxon>Dactylosporangium</taxon>
    </lineage>
</organism>
<dbReference type="InterPro" id="IPR002818">
    <property type="entry name" value="DJ-1/PfpI"/>
</dbReference>
<dbReference type="Pfam" id="PF12833">
    <property type="entry name" value="HTH_18"/>
    <property type="match status" value="1"/>
</dbReference>
<dbReference type="EMBL" id="BAABAT010000035">
    <property type="protein sequence ID" value="GAA4259393.1"/>
    <property type="molecule type" value="Genomic_DNA"/>
</dbReference>
<dbReference type="Pfam" id="PF01965">
    <property type="entry name" value="DJ-1_PfpI"/>
    <property type="match status" value="1"/>
</dbReference>
<protein>
    <submittedName>
        <fullName evidence="4">Helix-turn-helix domain-containing protein</fullName>
    </submittedName>
</protein>
<dbReference type="PROSITE" id="PS01124">
    <property type="entry name" value="HTH_ARAC_FAMILY_2"/>
    <property type="match status" value="1"/>
</dbReference>
<proteinExistence type="predicted"/>
<dbReference type="RefSeq" id="WP_345136300.1">
    <property type="nucleotide sequence ID" value="NZ_BAABAT010000035.1"/>
</dbReference>
<dbReference type="SMART" id="SM00342">
    <property type="entry name" value="HTH_ARAC"/>
    <property type="match status" value="1"/>
</dbReference>
<evidence type="ECO:0000259" key="3">
    <source>
        <dbReference type="PROSITE" id="PS01124"/>
    </source>
</evidence>
<name>A0ABP8DMH1_9ACTN</name>
<dbReference type="PANTHER" id="PTHR43130">
    <property type="entry name" value="ARAC-FAMILY TRANSCRIPTIONAL REGULATOR"/>
    <property type="match status" value="1"/>
</dbReference>
<dbReference type="SUPFAM" id="SSF52317">
    <property type="entry name" value="Class I glutamine amidotransferase-like"/>
    <property type="match status" value="1"/>
</dbReference>
<dbReference type="InterPro" id="IPR009057">
    <property type="entry name" value="Homeodomain-like_sf"/>
</dbReference>